<dbReference type="EMBL" id="CT868208">
    <property type="protein sequence ID" value="CAK75582.1"/>
    <property type="molecule type" value="Genomic_DNA"/>
</dbReference>
<organism evidence="2 3">
    <name type="scientific">Paramecium tetraurelia</name>
    <dbReference type="NCBI Taxonomy" id="5888"/>
    <lineage>
        <taxon>Eukaryota</taxon>
        <taxon>Sar</taxon>
        <taxon>Alveolata</taxon>
        <taxon>Ciliophora</taxon>
        <taxon>Intramacronucleata</taxon>
        <taxon>Oligohymenophorea</taxon>
        <taxon>Peniculida</taxon>
        <taxon>Parameciidae</taxon>
        <taxon>Paramecium</taxon>
    </lineage>
</organism>
<reference evidence="2 3" key="1">
    <citation type="journal article" date="2006" name="Nature">
        <title>Global trends of whole-genome duplications revealed by the ciliate Paramecium tetraurelia.</title>
        <authorList>
            <consortium name="Genoscope"/>
            <person name="Aury J.-M."/>
            <person name="Jaillon O."/>
            <person name="Duret L."/>
            <person name="Noel B."/>
            <person name="Jubin C."/>
            <person name="Porcel B.M."/>
            <person name="Segurens B."/>
            <person name="Daubin V."/>
            <person name="Anthouard V."/>
            <person name="Aiach N."/>
            <person name="Arnaiz O."/>
            <person name="Billaut A."/>
            <person name="Beisson J."/>
            <person name="Blanc I."/>
            <person name="Bouhouche K."/>
            <person name="Camara F."/>
            <person name="Duharcourt S."/>
            <person name="Guigo R."/>
            <person name="Gogendeau D."/>
            <person name="Katinka M."/>
            <person name="Keller A.-M."/>
            <person name="Kissmehl R."/>
            <person name="Klotz C."/>
            <person name="Koll F."/>
            <person name="Le Moue A."/>
            <person name="Lepere C."/>
            <person name="Malinsky S."/>
            <person name="Nowacki M."/>
            <person name="Nowak J.K."/>
            <person name="Plattner H."/>
            <person name="Poulain J."/>
            <person name="Ruiz F."/>
            <person name="Serrano V."/>
            <person name="Zagulski M."/>
            <person name="Dessen P."/>
            <person name="Betermier M."/>
            <person name="Weissenbach J."/>
            <person name="Scarpelli C."/>
            <person name="Schachter V."/>
            <person name="Sperling L."/>
            <person name="Meyer E."/>
            <person name="Cohen J."/>
            <person name="Wincker P."/>
        </authorList>
    </citation>
    <scope>NUCLEOTIDE SEQUENCE [LARGE SCALE GENOMIC DNA]</scope>
    <source>
        <strain evidence="2 3">Stock d4-2</strain>
    </source>
</reference>
<name>A0CXR5_PARTE</name>
<dbReference type="InParanoid" id="A0CXR5"/>
<gene>
    <name evidence="2" type="ORF">GSPATT00011214001</name>
</gene>
<keyword evidence="3" id="KW-1185">Reference proteome</keyword>
<keyword evidence="1" id="KW-0175">Coiled coil</keyword>
<evidence type="ECO:0000256" key="1">
    <source>
        <dbReference type="SAM" id="Coils"/>
    </source>
</evidence>
<sequence length="546" mass="64387">MIKNGQKQLNLFVTSDFWPEQVNPTGILWQNHQISIKCLEKNIQKMQVLMLVLASNLGSVQIQEQIDKTLKSLRKNGSQLQKLNDNNIRVHLSLLLMQREKSFEPIQELMNEIIDKICQQELGDRLELNKVLLKNMHLLPLEEQMEILEQEASILQNLQQKIDLPDQLQEVIMELEDDLIKVQDKNTKQLNNLIGHLEEINRYLLYQYNIKQTGQFALRISRFRIQHHQFELENLEKLIIHYQDYQVADSIGKSIYNSETNLASITFDKYLSKTPIDFKFDQFLNFQRLRETELELSVSQQNIQEESQTIVSIQTEMCHSCRQMIEITDLQQCKYNHANMKLQQFNEDLLIQQRYAISKRQIQQFYTDLYSANYIIENNQIQCQKYFCFKCLQYEFKDYDVSGLNWICPQCKGLCFCIRCQRNDSIYKLKRTFLEIGGNLESLYQQSTFEILVENKRKLIKNIPLDFFNIQKIHSENKETLTSKGLFKKKNKNTINKKIKKQKSSETTIIGKTSSNLIDTSSSSIKIKKVRSSKQNISKESIVFVQ</sequence>
<dbReference type="Proteomes" id="UP000000600">
    <property type="component" value="Unassembled WGS sequence"/>
</dbReference>
<evidence type="ECO:0000313" key="3">
    <source>
        <dbReference type="Proteomes" id="UP000000600"/>
    </source>
</evidence>
<evidence type="ECO:0000313" key="2">
    <source>
        <dbReference type="EMBL" id="CAK75582.1"/>
    </source>
</evidence>
<dbReference type="OrthoDB" id="298344at2759"/>
<dbReference type="KEGG" id="ptm:GSPATT00011214001"/>
<feature type="coiled-coil region" evidence="1">
    <location>
        <begin position="138"/>
        <end position="192"/>
    </location>
</feature>
<evidence type="ECO:0008006" key="4">
    <source>
        <dbReference type="Google" id="ProtNLM"/>
    </source>
</evidence>
<dbReference type="GeneID" id="5028764"/>
<dbReference type="RefSeq" id="XP_001442979.1">
    <property type="nucleotide sequence ID" value="XM_001442942.1"/>
</dbReference>
<dbReference type="OMA" id="ITDLQQC"/>
<protein>
    <recommendedName>
        <fullName evidence="4">Zinc-finger domain-containing protein</fullName>
    </recommendedName>
</protein>
<accession>A0CXR5</accession>
<dbReference type="HOGENOM" id="CLU_038109_0_0_1"/>
<proteinExistence type="predicted"/>
<dbReference type="AlphaFoldDB" id="A0CXR5"/>